<dbReference type="Proteomes" id="UP000242875">
    <property type="component" value="Unassembled WGS sequence"/>
</dbReference>
<evidence type="ECO:0000259" key="5">
    <source>
        <dbReference type="Pfam" id="PF10644"/>
    </source>
</evidence>
<evidence type="ECO:0000313" key="8">
    <source>
        <dbReference type="Proteomes" id="UP000242875"/>
    </source>
</evidence>
<keyword evidence="4" id="KW-0496">Mitochondrion</keyword>
<dbReference type="InterPro" id="IPR049942">
    <property type="entry name" value="DML1/Misato"/>
</dbReference>
<reference evidence="7 8" key="1">
    <citation type="journal article" date="2017" name="Mycologia">
        <title>Bifiguratus adelaidae, gen. et sp. nov., a new member of Mucoromycotina in endophytic and soil-dwelling habitats.</title>
        <authorList>
            <person name="Torres-Cruz T.J."/>
            <person name="Billingsley Tobias T.L."/>
            <person name="Almatruk M."/>
            <person name="Hesse C."/>
            <person name="Kuske C.R."/>
            <person name="Desiro A."/>
            <person name="Benucci G.M."/>
            <person name="Bonito G."/>
            <person name="Stajich J.E."/>
            <person name="Dunlap C."/>
            <person name="Arnold A.E."/>
            <person name="Porras-Alfaro A."/>
        </authorList>
    </citation>
    <scope>NUCLEOTIDE SEQUENCE [LARGE SCALE GENOMIC DNA]</scope>
    <source>
        <strain evidence="7 8">AZ0501</strain>
    </source>
</reference>
<feature type="domain" description="DML1/Misato tubulin" evidence="6">
    <location>
        <begin position="145"/>
        <end position="327"/>
    </location>
</feature>
<dbReference type="PANTHER" id="PTHR13391:SF0">
    <property type="entry name" value="PROTEIN MISATO HOMOLOG 1"/>
    <property type="match status" value="1"/>
</dbReference>
<proteinExistence type="inferred from homology"/>
<dbReference type="CDD" id="cd06060">
    <property type="entry name" value="misato"/>
    <property type="match status" value="1"/>
</dbReference>
<dbReference type="Pfam" id="PF14881">
    <property type="entry name" value="Tubulin_3"/>
    <property type="match status" value="1"/>
</dbReference>
<feature type="domain" description="Misato Segment II tubulin-like" evidence="5">
    <location>
        <begin position="2"/>
        <end position="124"/>
    </location>
</feature>
<dbReference type="OrthoDB" id="271881at2759"/>
<dbReference type="EMBL" id="MVBO01000099">
    <property type="protein sequence ID" value="OZJ03183.1"/>
    <property type="molecule type" value="Genomic_DNA"/>
</dbReference>
<dbReference type="InterPro" id="IPR019605">
    <property type="entry name" value="Misato_II_tubulin-like"/>
</dbReference>
<dbReference type="Gene3D" id="3.40.50.1440">
    <property type="entry name" value="Tubulin/FtsZ, GTPase domain"/>
    <property type="match status" value="1"/>
</dbReference>
<keyword evidence="8" id="KW-1185">Reference proteome</keyword>
<dbReference type="Pfam" id="PF10644">
    <property type="entry name" value="Misat_Tub_SegII"/>
    <property type="match status" value="1"/>
</dbReference>
<comment type="caution">
    <text evidence="7">The sequence shown here is derived from an EMBL/GenBank/DDBJ whole genome shotgun (WGS) entry which is preliminary data.</text>
</comment>
<evidence type="ECO:0000259" key="6">
    <source>
        <dbReference type="Pfam" id="PF14881"/>
    </source>
</evidence>
<dbReference type="PANTHER" id="PTHR13391">
    <property type="entry name" value="MITOCHONDRIAL DISTRIBUTION REGULATOR MISATO"/>
    <property type="match status" value="1"/>
</dbReference>
<dbReference type="InterPro" id="IPR029209">
    <property type="entry name" value="DML1/Misato_tubulin"/>
</dbReference>
<comment type="subcellular location">
    <subcellularLocation>
        <location evidence="2">Mitochondrion</location>
    </subcellularLocation>
</comment>
<comment type="function">
    <text evidence="1">Involved in the partitioning of the mitochondrial organelle and mitochondrial DNA (mtDNA) inheritance.</text>
</comment>
<protein>
    <submittedName>
        <fullName evidence="7">Uncharacterized protein</fullName>
    </submittedName>
</protein>
<gene>
    <name evidence="7" type="ORF">BZG36_03322</name>
</gene>
<evidence type="ECO:0000256" key="4">
    <source>
        <dbReference type="ARBA" id="ARBA00023128"/>
    </source>
</evidence>
<organism evidence="7 8">
    <name type="scientific">Bifiguratus adelaidae</name>
    <dbReference type="NCBI Taxonomy" id="1938954"/>
    <lineage>
        <taxon>Eukaryota</taxon>
        <taxon>Fungi</taxon>
        <taxon>Fungi incertae sedis</taxon>
        <taxon>Mucoromycota</taxon>
        <taxon>Mucoromycotina</taxon>
        <taxon>Endogonomycetes</taxon>
        <taxon>Endogonales</taxon>
        <taxon>Endogonales incertae sedis</taxon>
        <taxon>Bifiguratus</taxon>
    </lineage>
</organism>
<comment type="similarity">
    <text evidence="3">Belongs to the misato family.</text>
</comment>
<name>A0A261XXT5_9FUNG</name>
<dbReference type="GO" id="GO:0007005">
    <property type="term" value="P:mitochondrion organization"/>
    <property type="evidence" value="ECO:0007669"/>
    <property type="project" value="InterPro"/>
</dbReference>
<evidence type="ECO:0000313" key="7">
    <source>
        <dbReference type="EMBL" id="OZJ03183.1"/>
    </source>
</evidence>
<dbReference type="GO" id="GO:0005739">
    <property type="term" value="C:mitochondrion"/>
    <property type="evidence" value="ECO:0007669"/>
    <property type="project" value="UniProtKB-SubCell"/>
</dbReference>
<accession>A0A261XXT5</accession>
<evidence type="ECO:0000256" key="3">
    <source>
        <dbReference type="ARBA" id="ARBA00008507"/>
    </source>
</evidence>
<dbReference type="AlphaFoldDB" id="A0A261XXT5"/>
<dbReference type="InterPro" id="IPR036525">
    <property type="entry name" value="Tubulin/FtsZ_GTPase_sf"/>
</dbReference>
<sequence length="525" mass="58555">MHEIITLQFGHYANYIGTHFWNAQEAYFSYGPEADAERYGVIPEEELDHDVLFRVGRTLSGQETYTPRVLIYDLKGGFGSSRHLLQAYSQVDAPADIASTQTAGPKLERFETAAPPLNEYQQQVALEHQGDQNVQDIQTEIDLDSVVLTWADFSRAYYHPKSMIQVDGWQLGDTTFRPFDSFIVGKEAWVETEAAKDTYEENLRIFAEECDSLQGFQLFTTVHDAWGGFASGCLENLQEDYGKKSIMIYAAGSPSSFPSSERMSEKQHLNKALSLAHLADKASCYIPLEPSVLPSRLSKYVEIKRHLPFHTSAILATAIEVISTPYRAKKNRIPMQDIISRVNWRLSTKLANLDIILPLPILGNNGKVSLSEFPSVSTSCAFGSTKVDSKAFGESISVRGVPSGSVLTDIASVVSKAIDTFSIRYSTPLSHPVPTSYPKIFRHLDVDGRITSSNTSVPRSIPVLSRLETHPIMAKYIQAILDGIEEVDIRKLSDYNQGAHAVEQDDIAVLKEELWTLSQEYKDAD</sequence>
<evidence type="ECO:0000256" key="1">
    <source>
        <dbReference type="ARBA" id="ARBA00003757"/>
    </source>
</evidence>
<dbReference type="SUPFAM" id="SSF52490">
    <property type="entry name" value="Tubulin nucleotide-binding domain-like"/>
    <property type="match status" value="1"/>
</dbReference>
<evidence type="ECO:0000256" key="2">
    <source>
        <dbReference type="ARBA" id="ARBA00004173"/>
    </source>
</evidence>